<dbReference type="Pfam" id="PF01494">
    <property type="entry name" value="FAD_binding_3"/>
    <property type="match status" value="1"/>
</dbReference>
<gene>
    <name evidence="4" type="ORF">IU470_03745</name>
</gene>
<reference evidence="4 5" key="1">
    <citation type="submission" date="2020-10" db="EMBL/GenBank/DDBJ databases">
        <title>Identification of Nocardia species via Next-generation sequencing and recognition of intraspecies genetic diversity.</title>
        <authorList>
            <person name="Li P."/>
            <person name="Li P."/>
            <person name="Lu B."/>
        </authorList>
    </citation>
    <scope>NUCLEOTIDE SEQUENCE [LARGE SCALE GENOMIC DNA]</scope>
    <source>
        <strain evidence="4 5">N-11</strain>
    </source>
</reference>
<sequence length="593" mass="64261">MSEVTIVGAGATGCTLALLLSRYGIASTVLERRTDPLNHPAAHVVNARSQEIWHHASPTLARRISALAPPAEQVGVIRWFTDLSGAPLGEIDLLAFPEQVERVQSHSRYLISHIGQHQLMPVLWDAIEADPHVNFRRGAEVRDVRMTPSRTTVHAADPRGCTTAISSRFVVGADGANSAVRAALGIGMRGRVLANMGSVFFNAELFTDGIRPLLSWIYSPALCGVLIAHANDDYVLMTPFLSEHQEIARDGRAFWARTLPRVIGQHVPFRMHSTGTWTMTSQTAETFAEGNVILAGDAAHRFPHTGGFGLNSGVQGAHNLAWKLAAVLEARAPTSLLHSYEPERRPVVERFAEQSVDNHFRLDEVMAGLAPGNRALARVTRAFAPAADRRWAAIVERIADAMMNLAMRPTAKLLGDSTAARDRRATVGSRIPDQLQHFASTGLEFGYAYSGALIRTEPTPQPINDDGVVDYVPTTWPGARVPHAWLAGDDDAVSTHDLLDLRDYTLFTPDPQAWRTAVPPTMPVIVVGLDAAIASDRQQLLDLFEVGEHGAVLVRPDGHVVWRTTADATFAAAELERTVSGSAISTAEEGAAP</sequence>
<keyword evidence="4" id="KW-0503">Monooxygenase</keyword>
<dbReference type="Gene3D" id="3.50.50.60">
    <property type="entry name" value="FAD/NAD(P)-binding domain"/>
    <property type="match status" value="1"/>
</dbReference>
<keyword evidence="5" id="KW-1185">Reference proteome</keyword>
<dbReference type="PANTHER" id="PTHR43004:SF6">
    <property type="entry name" value="FAD_NAD(P)-BINDING OXIDOREDUCTASE FAMILY PROTEIN"/>
    <property type="match status" value="1"/>
</dbReference>
<dbReference type="RefSeq" id="WP_195031591.1">
    <property type="nucleotide sequence ID" value="NZ_JADLRE010000002.1"/>
</dbReference>
<evidence type="ECO:0000313" key="4">
    <source>
        <dbReference type="EMBL" id="MBF6224233.1"/>
    </source>
</evidence>
<proteinExistence type="predicted"/>
<keyword evidence="1" id="KW-0285">Flavoprotein</keyword>
<dbReference type="Gene3D" id="3.40.30.120">
    <property type="match status" value="1"/>
</dbReference>
<dbReference type="InterPro" id="IPR002938">
    <property type="entry name" value="FAD-bd"/>
</dbReference>
<accession>A0ABS0C758</accession>
<keyword evidence="2" id="KW-0274">FAD</keyword>
<feature type="domain" description="FAD-binding" evidence="3">
    <location>
        <begin position="2"/>
        <end position="354"/>
    </location>
</feature>
<dbReference type="Proteomes" id="UP000807309">
    <property type="component" value="Unassembled WGS sequence"/>
</dbReference>
<dbReference type="GO" id="GO:0004497">
    <property type="term" value="F:monooxygenase activity"/>
    <property type="evidence" value="ECO:0007669"/>
    <property type="project" value="UniProtKB-KW"/>
</dbReference>
<keyword evidence="4" id="KW-0560">Oxidoreductase</keyword>
<protein>
    <submittedName>
        <fullName evidence="4">FAD-dependent monooxygenase</fullName>
    </submittedName>
</protein>
<dbReference type="EMBL" id="JADLRE010000002">
    <property type="protein sequence ID" value="MBF6224233.1"/>
    <property type="molecule type" value="Genomic_DNA"/>
</dbReference>
<evidence type="ECO:0000256" key="1">
    <source>
        <dbReference type="ARBA" id="ARBA00022630"/>
    </source>
</evidence>
<dbReference type="PANTHER" id="PTHR43004">
    <property type="entry name" value="TRK SYSTEM POTASSIUM UPTAKE PROTEIN"/>
    <property type="match status" value="1"/>
</dbReference>
<evidence type="ECO:0000259" key="3">
    <source>
        <dbReference type="Pfam" id="PF01494"/>
    </source>
</evidence>
<dbReference type="Pfam" id="PF21274">
    <property type="entry name" value="Rng_hyd_C"/>
    <property type="match status" value="1"/>
</dbReference>
<dbReference type="InterPro" id="IPR050641">
    <property type="entry name" value="RIFMO-like"/>
</dbReference>
<dbReference type="PRINTS" id="PR00420">
    <property type="entry name" value="RNGMNOXGNASE"/>
</dbReference>
<evidence type="ECO:0000313" key="5">
    <source>
        <dbReference type="Proteomes" id="UP000807309"/>
    </source>
</evidence>
<evidence type="ECO:0000256" key="2">
    <source>
        <dbReference type="ARBA" id="ARBA00022827"/>
    </source>
</evidence>
<dbReference type="Gene3D" id="3.30.9.10">
    <property type="entry name" value="D-Amino Acid Oxidase, subunit A, domain 2"/>
    <property type="match status" value="1"/>
</dbReference>
<dbReference type="InterPro" id="IPR036188">
    <property type="entry name" value="FAD/NAD-bd_sf"/>
</dbReference>
<organism evidence="4 5">
    <name type="scientific">Nocardia abscessus</name>
    <dbReference type="NCBI Taxonomy" id="120957"/>
    <lineage>
        <taxon>Bacteria</taxon>
        <taxon>Bacillati</taxon>
        <taxon>Actinomycetota</taxon>
        <taxon>Actinomycetes</taxon>
        <taxon>Mycobacteriales</taxon>
        <taxon>Nocardiaceae</taxon>
        <taxon>Nocardia</taxon>
    </lineage>
</organism>
<comment type="caution">
    <text evidence="4">The sequence shown here is derived from an EMBL/GenBank/DDBJ whole genome shotgun (WGS) entry which is preliminary data.</text>
</comment>
<dbReference type="SUPFAM" id="SSF51905">
    <property type="entry name" value="FAD/NAD(P)-binding domain"/>
    <property type="match status" value="1"/>
</dbReference>
<name>A0ABS0C758_9NOCA</name>